<evidence type="ECO:0000313" key="2">
    <source>
        <dbReference type="EMBL" id="KAJ8320363.1"/>
    </source>
</evidence>
<accession>A0ABQ9FSX9</accession>
<dbReference type="EMBL" id="JARBDR010000141">
    <property type="protein sequence ID" value="KAJ8320363.1"/>
    <property type="molecule type" value="Genomic_DNA"/>
</dbReference>
<keyword evidence="1" id="KW-1133">Transmembrane helix</keyword>
<name>A0ABQ9FSX9_TEGGR</name>
<keyword evidence="3" id="KW-1185">Reference proteome</keyword>
<evidence type="ECO:0000256" key="1">
    <source>
        <dbReference type="SAM" id="Phobius"/>
    </source>
</evidence>
<sequence length="98" mass="11397">MATGKQDAIQIDKKVWLNIDVTPQALDLRCFYLVINFSGYKVKHFTCQSVIVLIKVFIFIYIFACVAKYGYTVFQDLLFIDRLWTGKSNIIVEMPLHN</sequence>
<comment type="caution">
    <text evidence="2">The sequence shown here is derived from an EMBL/GenBank/DDBJ whole genome shotgun (WGS) entry which is preliminary data.</text>
</comment>
<proteinExistence type="predicted"/>
<dbReference type="Proteomes" id="UP001217089">
    <property type="component" value="Unassembled WGS sequence"/>
</dbReference>
<organism evidence="2 3">
    <name type="scientific">Tegillarca granosa</name>
    <name type="common">Malaysian cockle</name>
    <name type="synonym">Anadara granosa</name>
    <dbReference type="NCBI Taxonomy" id="220873"/>
    <lineage>
        <taxon>Eukaryota</taxon>
        <taxon>Metazoa</taxon>
        <taxon>Spiralia</taxon>
        <taxon>Lophotrochozoa</taxon>
        <taxon>Mollusca</taxon>
        <taxon>Bivalvia</taxon>
        <taxon>Autobranchia</taxon>
        <taxon>Pteriomorphia</taxon>
        <taxon>Arcoida</taxon>
        <taxon>Arcoidea</taxon>
        <taxon>Arcidae</taxon>
        <taxon>Tegillarca</taxon>
    </lineage>
</organism>
<evidence type="ECO:0000313" key="3">
    <source>
        <dbReference type="Proteomes" id="UP001217089"/>
    </source>
</evidence>
<feature type="transmembrane region" description="Helical" evidence="1">
    <location>
        <begin position="50"/>
        <end position="71"/>
    </location>
</feature>
<keyword evidence="1" id="KW-0472">Membrane</keyword>
<protein>
    <submittedName>
        <fullName evidence="2">Uncharacterized protein</fullName>
    </submittedName>
</protein>
<reference evidence="2 3" key="1">
    <citation type="submission" date="2022-12" db="EMBL/GenBank/DDBJ databases">
        <title>Chromosome-level genome of Tegillarca granosa.</title>
        <authorList>
            <person name="Kim J."/>
        </authorList>
    </citation>
    <scope>NUCLEOTIDE SEQUENCE [LARGE SCALE GENOMIC DNA]</scope>
    <source>
        <strain evidence="2">Teg-2019</strain>
        <tissue evidence="2">Adductor muscle</tissue>
    </source>
</reference>
<keyword evidence="1" id="KW-0812">Transmembrane</keyword>
<gene>
    <name evidence="2" type="ORF">KUTeg_001950</name>
</gene>